<comment type="function">
    <text evidence="9">Involved in cytokinin biosynthesis. Catalyzes the transfer of an isopentenyl group from dimethylallyl diphosphate (DMAPP) to ATP and ADP.</text>
</comment>
<evidence type="ECO:0000256" key="1">
    <source>
        <dbReference type="ARBA" id="ARBA00005842"/>
    </source>
</evidence>
<keyword evidence="2" id="KW-0808">Transferase</keyword>
<dbReference type="Gene3D" id="1.10.287.890">
    <property type="entry name" value="Crystal structure of tRNA isopentenylpyrophosphate transferase (bh2366) domain"/>
    <property type="match status" value="1"/>
</dbReference>
<accession>A0A7N0TLV2</accession>
<dbReference type="GO" id="GO:0052622">
    <property type="term" value="F:ATP/ADP dimethylallyltransferase activity"/>
    <property type="evidence" value="ECO:0007669"/>
    <property type="project" value="UniProtKB-EC"/>
</dbReference>
<keyword evidence="4" id="KW-0547">Nucleotide-binding</keyword>
<dbReference type="FunFam" id="1.10.287.890:FF:000002">
    <property type="entry name" value="Adenylate isopentenyltransferase 5, chloroplastic"/>
    <property type="match status" value="1"/>
</dbReference>
<evidence type="ECO:0000256" key="2">
    <source>
        <dbReference type="ARBA" id="ARBA00022679"/>
    </source>
</evidence>
<sequence length="323" mass="36552">MCKQAQTVLPIPSGGGLTRNRSNVTTRKKDKVVFVIGPTGTGKSKLSVELATRFSGEIINSDKIQLYKGLDVVTNKITEEEKCGVPHHLLGIADPDSEFTAKDFCNEASTAVESIVHKGQLPIIVGGSNSYMEALVDDKNNYFKTRYDCCFIWVNVYMPILHLFVSDRVDQMVSNGMVEEVRKVFNPIVNYDRGIRKAIGVPEFDKFFREEAYLDDKTRDKLLQEAINEVKNNTCKLACRQLEKIQRLRTQKGWRIHRIDATEVFIRRTSRDPADEAWERHVARPSAKIVREFLYNFQPDGPESFAAIRAMKMEGALAPAATC</sequence>
<dbReference type="GO" id="GO:0005524">
    <property type="term" value="F:ATP binding"/>
    <property type="evidence" value="ECO:0007669"/>
    <property type="project" value="UniProtKB-KW"/>
</dbReference>
<dbReference type="EnsemblPlants" id="Kaladp0040s0028.1.v1.1">
    <property type="protein sequence ID" value="Kaladp0040s0028.1.v1.1.CDS.1"/>
    <property type="gene ID" value="Kaladp0040s0028.v1.1"/>
</dbReference>
<dbReference type="HAMAP" id="MF_00185">
    <property type="entry name" value="IPP_trans"/>
    <property type="match status" value="1"/>
</dbReference>
<feature type="region of interest" description="Disordered" evidence="11">
    <location>
        <begin position="1"/>
        <end position="22"/>
    </location>
</feature>
<evidence type="ECO:0000256" key="7">
    <source>
        <dbReference type="ARBA" id="ARBA00051744"/>
    </source>
</evidence>
<dbReference type="GO" id="GO:0052381">
    <property type="term" value="F:tRNA dimethylallyltransferase activity"/>
    <property type="evidence" value="ECO:0007669"/>
    <property type="project" value="InterPro"/>
</dbReference>
<dbReference type="GO" id="GO:0005739">
    <property type="term" value="C:mitochondrion"/>
    <property type="evidence" value="ECO:0007669"/>
    <property type="project" value="TreeGrafter"/>
</dbReference>
<comment type="catalytic activity">
    <reaction evidence="8">
        <text>dimethylallyl diphosphate + ADP = N(6)-(dimethylallyl)adenosine 5'-diphosphate + diphosphate</text>
        <dbReference type="Rhea" id="RHEA:36327"/>
        <dbReference type="ChEBI" id="CHEBI:33019"/>
        <dbReference type="ChEBI" id="CHEBI:57623"/>
        <dbReference type="ChEBI" id="CHEBI:73533"/>
        <dbReference type="ChEBI" id="CHEBI:456216"/>
        <dbReference type="EC" id="2.5.1.112"/>
    </reaction>
</comment>
<evidence type="ECO:0000256" key="4">
    <source>
        <dbReference type="ARBA" id="ARBA00022741"/>
    </source>
</evidence>
<dbReference type="PANTHER" id="PTHR11088">
    <property type="entry name" value="TRNA DIMETHYLALLYLTRANSFERASE"/>
    <property type="match status" value="1"/>
</dbReference>
<keyword evidence="6" id="KW-0809">Transit peptide</keyword>
<dbReference type="Gene3D" id="3.40.50.300">
    <property type="entry name" value="P-loop containing nucleotide triphosphate hydrolases"/>
    <property type="match status" value="1"/>
</dbReference>
<evidence type="ECO:0000256" key="11">
    <source>
        <dbReference type="SAM" id="MobiDB-lite"/>
    </source>
</evidence>
<dbReference type="GO" id="GO:0009691">
    <property type="term" value="P:cytokinin biosynthetic process"/>
    <property type="evidence" value="ECO:0007669"/>
    <property type="project" value="UniProtKB-KW"/>
</dbReference>
<keyword evidence="5" id="KW-0067">ATP-binding</keyword>
<dbReference type="OMA" id="NTHEDFA"/>
<dbReference type="Gramene" id="Kaladp0040s0028.1.v1.1">
    <property type="protein sequence ID" value="Kaladp0040s0028.1.v1.1.CDS.1"/>
    <property type="gene ID" value="Kaladp0040s0028.v1.1"/>
</dbReference>
<organism evidence="12 13">
    <name type="scientific">Kalanchoe fedtschenkoi</name>
    <name type="common">Lavender scallops</name>
    <name type="synonym">South American air plant</name>
    <dbReference type="NCBI Taxonomy" id="63787"/>
    <lineage>
        <taxon>Eukaryota</taxon>
        <taxon>Viridiplantae</taxon>
        <taxon>Streptophyta</taxon>
        <taxon>Embryophyta</taxon>
        <taxon>Tracheophyta</taxon>
        <taxon>Spermatophyta</taxon>
        <taxon>Magnoliopsida</taxon>
        <taxon>eudicotyledons</taxon>
        <taxon>Gunneridae</taxon>
        <taxon>Pentapetalae</taxon>
        <taxon>Saxifragales</taxon>
        <taxon>Crassulaceae</taxon>
        <taxon>Kalanchoe</taxon>
    </lineage>
</organism>
<dbReference type="InterPro" id="IPR039657">
    <property type="entry name" value="Dimethylallyltransferase"/>
</dbReference>
<dbReference type="InterPro" id="IPR027417">
    <property type="entry name" value="P-loop_NTPase"/>
</dbReference>
<evidence type="ECO:0000256" key="3">
    <source>
        <dbReference type="ARBA" id="ARBA00022712"/>
    </source>
</evidence>
<comment type="catalytic activity">
    <reaction evidence="7">
        <text>dimethylallyl diphosphate + ATP = N(6)-(dimethylallyl)adenosine 5'-triphosphate + diphosphate</text>
        <dbReference type="Rhea" id="RHEA:36331"/>
        <dbReference type="ChEBI" id="CHEBI:30616"/>
        <dbReference type="ChEBI" id="CHEBI:33019"/>
        <dbReference type="ChEBI" id="CHEBI:57623"/>
        <dbReference type="ChEBI" id="CHEBI:73532"/>
        <dbReference type="EC" id="2.5.1.112"/>
    </reaction>
</comment>
<dbReference type="AlphaFoldDB" id="A0A7N0TLV2"/>
<evidence type="ECO:0000256" key="9">
    <source>
        <dbReference type="ARBA" id="ARBA00055191"/>
    </source>
</evidence>
<dbReference type="PANTHER" id="PTHR11088:SF74">
    <property type="entry name" value="ADENYLATE ISOPENTENYLTRANSFERASE 5, CHLOROPLASTIC"/>
    <property type="match status" value="1"/>
</dbReference>
<dbReference type="GO" id="GO:0009824">
    <property type="term" value="F:AMP dimethylallyltransferase activity"/>
    <property type="evidence" value="ECO:0007669"/>
    <property type="project" value="UniProtKB-ARBA"/>
</dbReference>
<dbReference type="Pfam" id="PF01715">
    <property type="entry name" value="IPPT"/>
    <property type="match status" value="2"/>
</dbReference>
<protein>
    <recommendedName>
        <fullName evidence="10">adenylate dimethylallyltransferase (ADP/ATP-dependent)</fullName>
        <ecNumber evidence="10">2.5.1.112</ecNumber>
    </recommendedName>
</protein>
<keyword evidence="13" id="KW-1185">Reference proteome</keyword>
<evidence type="ECO:0000256" key="6">
    <source>
        <dbReference type="ARBA" id="ARBA00022946"/>
    </source>
</evidence>
<dbReference type="InterPro" id="IPR018022">
    <property type="entry name" value="IPT"/>
</dbReference>
<dbReference type="Proteomes" id="UP000594263">
    <property type="component" value="Unplaced"/>
</dbReference>
<dbReference type="SUPFAM" id="SSF52540">
    <property type="entry name" value="P-loop containing nucleoside triphosphate hydrolases"/>
    <property type="match status" value="2"/>
</dbReference>
<evidence type="ECO:0000256" key="5">
    <source>
        <dbReference type="ARBA" id="ARBA00022840"/>
    </source>
</evidence>
<evidence type="ECO:0000313" key="12">
    <source>
        <dbReference type="EnsemblPlants" id="Kaladp0040s0028.1.v1.1.CDS.1"/>
    </source>
</evidence>
<evidence type="ECO:0000256" key="8">
    <source>
        <dbReference type="ARBA" id="ARBA00052386"/>
    </source>
</evidence>
<keyword evidence="3" id="KW-0203">Cytokinin biosynthesis</keyword>
<proteinExistence type="inferred from homology"/>
<evidence type="ECO:0000313" key="13">
    <source>
        <dbReference type="Proteomes" id="UP000594263"/>
    </source>
</evidence>
<comment type="similarity">
    <text evidence="1">Belongs to the IPP transferase family.</text>
</comment>
<name>A0A7N0TLV2_KALFE</name>
<dbReference type="EC" id="2.5.1.112" evidence="10"/>
<dbReference type="GO" id="GO:0006400">
    <property type="term" value="P:tRNA modification"/>
    <property type="evidence" value="ECO:0007669"/>
    <property type="project" value="TreeGrafter"/>
</dbReference>
<reference evidence="12" key="1">
    <citation type="submission" date="2021-01" db="UniProtKB">
        <authorList>
            <consortium name="EnsemblPlants"/>
        </authorList>
    </citation>
    <scope>IDENTIFICATION</scope>
</reference>
<evidence type="ECO:0000256" key="10">
    <source>
        <dbReference type="ARBA" id="ARBA00066838"/>
    </source>
</evidence>